<dbReference type="InterPro" id="IPR013766">
    <property type="entry name" value="Thioredoxin_domain"/>
</dbReference>
<dbReference type="Proteomes" id="UP001237869">
    <property type="component" value="Chromosome"/>
</dbReference>
<organism evidence="2 3">
    <name type="scientific">Carsonella ruddii</name>
    <dbReference type="NCBI Taxonomy" id="114186"/>
    <lineage>
        <taxon>Bacteria</taxon>
        <taxon>Pseudomonadati</taxon>
        <taxon>Pseudomonadota</taxon>
        <taxon>Gammaproteobacteria</taxon>
        <taxon>Oceanospirillales</taxon>
        <taxon>Halomonadaceae</taxon>
        <taxon>Zymobacter group</taxon>
        <taxon>Candidatus Carsonella</taxon>
    </lineage>
</organism>
<evidence type="ECO:0000259" key="1">
    <source>
        <dbReference type="Pfam" id="PF00085"/>
    </source>
</evidence>
<evidence type="ECO:0000313" key="2">
    <source>
        <dbReference type="EMBL" id="WGS67290.1"/>
    </source>
</evidence>
<proteinExistence type="predicted"/>
<name>A0AAJ6FGY1_CARRU</name>
<gene>
    <name evidence="2" type="ORF">MEJ65_00230</name>
</gene>
<evidence type="ECO:0000313" key="3">
    <source>
        <dbReference type="Proteomes" id="UP001237869"/>
    </source>
</evidence>
<accession>A0AAJ6FGY1</accession>
<dbReference type="AlphaFoldDB" id="A0AAJ6FGY1"/>
<dbReference type="Gene3D" id="3.40.30.10">
    <property type="entry name" value="Glutaredoxin"/>
    <property type="match status" value="1"/>
</dbReference>
<dbReference type="InterPro" id="IPR036249">
    <property type="entry name" value="Thioredoxin-like_sf"/>
</dbReference>
<reference evidence="2" key="1">
    <citation type="submission" date="2022-02" db="EMBL/GenBank/DDBJ databases">
        <title>Long-read sequencing of the primary endosymbionts of Cacopsylla melanoneura.</title>
        <authorList>
            <person name="Dittmer J."/>
            <person name="Corretto E."/>
            <person name="Stauffer C."/>
            <person name="Schuler H."/>
        </authorList>
    </citation>
    <scope>NUCLEOTIDE SEQUENCE</scope>
    <source>
        <strain evidence="2">Cmel4</strain>
    </source>
</reference>
<feature type="domain" description="Thioredoxin" evidence="1">
    <location>
        <begin position="12"/>
        <end position="77"/>
    </location>
</feature>
<dbReference type="Pfam" id="PF00085">
    <property type="entry name" value="Thioredoxin"/>
    <property type="match status" value="1"/>
</dbReference>
<sequence>MIEIKKKNIFLLKNKKKIILFYSKFNNSCKIIKKTILKIEKKIKILFFSINIEKNLIFCIKNNIKKIPTIVFDFKKKIIIDGIKNIKEILYFLLFKR</sequence>
<protein>
    <submittedName>
        <fullName evidence="2">Thioredoxin domain-containing protein</fullName>
    </submittedName>
</protein>
<dbReference type="RefSeq" id="WP_280956190.1">
    <property type="nucleotide sequence ID" value="NZ_CP092146.1"/>
</dbReference>
<dbReference type="SUPFAM" id="SSF52833">
    <property type="entry name" value="Thioredoxin-like"/>
    <property type="match status" value="1"/>
</dbReference>
<dbReference type="EMBL" id="CP092148">
    <property type="protein sequence ID" value="WGS67290.1"/>
    <property type="molecule type" value="Genomic_DNA"/>
</dbReference>